<dbReference type="Proteomes" id="UP000484875">
    <property type="component" value="Unassembled WGS sequence"/>
</dbReference>
<dbReference type="Gene3D" id="2.40.50.100">
    <property type="match status" value="1"/>
</dbReference>
<evidence type="ECO:0000256" key="4">
    <source>
        <dbReference type="ARBA" id="ARBA00022692"/>
    </source>
</evidence>
<dbReference type="PROSITE" id="PS00543">
    <property type="entry name" value="HLYD_FAMILY"/>
    <property type="match status" value="1"/>
</dbReference>
<dbReference type="InterPro" id="IPR050739">
    <property type="entry name" value="MFP"/>
</dbReference>
<feature type="transmembrane region" description="Helical" evidence="8">
    <location>
        <begin position="33"/>
        <end position="56"/>
    </location>
</feature>
<keyword evidence="5 8" id="KW-1133">Transmembrane helix</keyword>
<dbReference type="Pfam" id="PF25917">
    <property type="entry name" value="BSH_RND"/>
    <property type="match status" value="1"/>
</dbReference>
<dbReference type="PRINTS" id="PR01490">
    <property type="entry name" value="RTXTOXIND"/>
</dbReference>
<evidence type="ECO:0000256" key="3">
    <source>
        <dbReference type="ARBA" id="ARBA00022448"/>
    </source>
</evidence>
<dbReference type="InterPro" id="IPR058982">
    <property type="entry name" value="Beta-barrel_AprE"/>
</dbReference>
<accession>A0A845HD79</accession>
<feature type="coiled-coil region" evidence="7">
    <location>
        <begin position="129"/>
        <end position="170"/>
    </location>
</feature>
<dbReference type="InterPro" id="IPR006144">
    <property type="entry name" value="Secretion_HlyD_CS"/>
</dbReference>
<dbReference type="GO" id="GO:0009306">
    <property type="term" value="P:protein secretion"/>
    <property type="evidence" value="ECO:0007669"/>
    <property type="project" value="InterPro"/>
</dbReference>
<dbReference type="Gene3D" id="2.40.30.170">
    <property type="match status" value="1"/>
</dbReference>
<keyword evidence="4 8" id="KW-0812">Transmembrane</keyword>
<evidence type="ECO:0000256" key="8">
    <source>
        <dbReference type="SAM" id="Phobius"/>
    </source>
</evidence>
<reference evidence="11 12" key="1">
    <citation type="submission" date="2019-12" db="EMBL/GenBank/DDBJ databases">
        <title>Novel species isolated from a subtropical stream in China.</title>
        <authorList>
            <person name="Lu H."/>
        </authorList>
    </citation>
    <scope>NUCLEOTIDE SEQUENCE [LARGE SCALE GENOMIC DNA]</scope>
    <source>
        <strain evidence="11 12">FT107W</strain>
    </source>
</reference>
<dbReference type="PANTHER" id="PTHR30386:SF28">
    <property type="entry name" value="EXPORTED PROTEIN"/>
    <property type="match status" value="1"/>
</dbReference>
<dbReference type="Pfam" id="PF26002">
    <property type="entry name" value="Beta-barrel_AprE"/>
    <property type="match status" value="1"/>
</dbReference>
<comment type="subcellular location">
    <subcellularLocation>
        <location evidence="1">Membrane</location>
        <topology evidence="1">Single-pass membrane protein</topology>
    </subcellularLocation>
</comment>
<dbReference type="EMBL" id="WWCV01000001">
    <property type="protein sequence ID" value="MYN15363.1"/>
    <property type="molecule type" value="Genomic_DNA"/>
</dbReference>
<evidence type="ECO:0000256" key="5">
    <source>
        <dbReference type="ARBA" id="ARBA00022989"/>
    </source>
</evidence>
<keyword evidence="7" id="KW-0175">Coiled coil</keyword>
<proteinExistence type="inferred from homology"/>
<feature type="coiled-coil region" evidence="7">
    <location>
        <begin position="209"/>
        <end position="259"/>
    </location>
</feature>
<keyword evidence="6 8" id="KW-0472">Membrane</keyword>
<dbReference type="InterPro" id="IPR058625">
    <property type="entry name" value="MdtA-like_BSH"/>
</dbReference>
<evidence type="ECO:0000259" key="10">
    <source>
        <dbReference type="Pfam" id="PF26002"/>
    </source>
</evidence>
<dbReference type="PANTHER" id="PTHR30386">
    <property type="entry name" value="MEMBRANE FUSION SUBUNIT OF EMRAB-TOLC MULTIDRUG EFFLUX PUMP"/>
    <property type="match status" value="1"/>
</dbReference>
<evidence type="ECO:0000259" key="9">
    <source>
        <dbReference type="Pfam" id="PF25917"/>
    </source>
</evidence>
<evidence type="ECO:0000256" key="7">
    <source>
        <dbReference type="SAM" id="Coils"/>
    </source>
</evidence>
<dbReference type="GO" id="GO:0016020">
    <property type="term" value="C:membrane"/>
    <property type="evidence" value="ECO:0007669"/>
    <property type="project" value="UniProtKB-SubCell"/>
</dbReference>
<protein>
    <submittedName>
        <fullName evidence="11">HlyD family efflux transporter periplasmic adaptor subunit</fullName>
    </submittedName>
</protein>
<dbReference type="RefSeq" id="WP_161088210.1">
    <property type="nucleotide sequence ID" value="NZ_WWCV01000001.1"/>
</dbReference>
<evidence type="ECO:0000256" key="2">
    <source>
        <dbReference type="ARBA" id="ARBA00009477"/>
    </source>
</evidence>
<comment type="caution">
    <text evidence="11">The sequence shown here is derived from an EMBL/GenBank/DDBJ whole genome shotgun (WGS) entry which is preliminary data.</text>
</comment>
<feature type="domain" description="AprE-like beta-barrel" evidence="10">
    <location>
        <begin position="316"/>
        <end position="406"/>
    </location>
</feature>
<gene>
    <name evidence="11" type="ORF">GTP81_01205</name>
</gene>
<evidence type="ECO:0000313" key="11">
    <source>
        <dbReference type="EMBL" id="MYN15363.1"/>
    </source>
</evidence>
<keyword evidence="12" id="KW-1185">Reference proteome</keyword>
<keyword evidence="3" id="KW-0813">Transport</keyword>
<name>A0A845HD79_9BURK</name>
<organism evidence="11 12">
    <name type="scientific">Duganella vulcania</name>
    <dbReference type="NCBI Taxonomy" id="2692166"/>
    <lineage>
        <taxon>Bacteria</taxon>
        <taxon>Pseudomonadati</taxon>
        <taxon>Pseudomonadota</taxon>
        <taxon>Betaproteobacteria</taxon>
        <taxon>Burkholderiales</taxon>
        <taxon>Oxalobacteraceae</taxon>
        <taxon>Telluria group</taxon>
        <taxon>Duganella</taxon>
    </lineage>
</organism>
<dbReference type="AlphaFoldDB" id="A0A845HD79"/>
<evidence type="ECO:0000256" key="6">
    <source>
        <dbReference type="ARBA" id="ARBA00023136"/>
    </source>
</evidence>
<evidence type="ECO:0000256" key="1">
    <source>
        <dbReference type="ARBA" id="ARBA00004167"/>
    </source>
</evidence>
<evidence type="ECO:0000313" key="12">
    <source>
        <dbReference type="Proteomes" id="UP000484875"/>
    </source>
</evidence>
<sequence length="429" mass="47041">MPDDRAPTVAQASLLRPEALAEARSRLGAPVKLLGVSGWALTLFFLVLLVAAAVFACTTHYAHKENVYGQVTPMEGSLRVIAGRSGIAQQVLVHEGQQVVAGQELIGISSAPRLQVGGTLSENLRHTQDSQLRAQRQQALAHLDQLQRQLDEVEERRRSVAVDIVKLQEARRLQESRIQIQEQAVSAAHTLTAQGMLSPLAMRSRDDDLIAARQTLAALEREAEQQKSLLVQLAAQAARLNAESRMARSETENAEAQTAERQMMSEATYADHLTAPTDGIVTALQARAGAPVTANETLAIIIPKGHDPRQAPLEVELWAPSRAIGMLKPGARVHLMYDAFPYQTFGISHGMVRDIASAPLMPNELPVPIDTKEQVFRIRVALDRTALNAYGRDWPLTPGMRLSADLILEERTLLEWLLDPLRANKQRGG</sequence>
<feature type="domain" description="Multidrug resistance protein MdtA-like barrel-sandwich hybrid" evidence="9">
    <location>
        <begin position="85"/>
        <end position="302"/>
    </location>
</feature>
<comment type="similarity">
    <text evidence="2">Belongs to the membrane fusion protein (MFP) (TC 8.A.1) family.</text>
</comment>